<evidence type="ECO:0000313" key="1">
    <source>
        <dbReference type="EMBL" id="KAJ7356712.1"/>
    </source>
</evidence>
<sequence>MGVRNNNNNNNNNNHYHHHPRWIVVVPAASSIGHSVYEFVISGLGLFSAFGQNILTLWDYARSNVSRSREPPFSPPQLRPTLTSRAACARYRIGSRSIRAHIALSKRLDCIEKRLQQLNTRLLLFLDSTTLIPFAALTSIAHDIHDIQHASSLCRARAAANRSHTLHEILSLSSTLLHAPLKLAPPPAAPSSISMDFFDG</sequence>
<name>A0AAD7AF58_9AGAR</name>
<keyword evidence="2" id="KW-1185">Reference proteome</keyword>
<dbReference type="Proteomes" id="UP001218218">
    <property type="component" value="Unassembled WGS sequence"/>
</dbReference>
<reference evidence="1" key="1">
    <citation type="submission" date="2023-03" db="EMBL/GenBank/DDBJ databases">
        <title>Massive genome expansion in bonnet fungi (Mycena s.s.) driven by repeated elements and novel gene families across ecological guilds.</title>
        <authorList>
            <consortium name="Lawrence Berkeley National Laboratory"/>
            <person name="Harder C.B."/>
            <person name="Miyauchi S."/>
            <person name="Viragh M."/>
            <person name="Kuo A."/>
            <person name="Thoen E."/>
            <person name="Andreopoulos B."/>
            <person name="Lu D."/>
            <person name="Skrede I."/>
            <person name="Drula E."/>
            <person name="Henrissat B."/>
            <person name="Morin E."/>
            <person name="Kohler A."/>
            <person name="Barry K."/>
            <person name="LaButti K."/>
            <person name="Morin E."/>
            <person name="Salamov A."/>
            <person name="Lipzen A."/>
            <person name="Mereny Z."/>
            <person name="Hegedus B."/>
            <person name="Baldrian P."/>
            <person name="Stursova M."/>
            <person name="Weitz H."/>
            <person name="Taylor A."/>
            <person name="Grigoriev I.V."/>
            <person name="Nagy L.G."/>
            <person name="Martin F."/>
            <person name="Kauserud H."/>
        </authorList>
    </citation>
    <scope>NUCLEOTIDE SEQUENCE</scope>
    <source>
        <strain evidence="1">CBHHK002</strain>
    </source>
</reference>
<gene>
    <name evidence="1" type="ORF">DFH08DRAFT_1075833</name>
</gene>
<proteinExistence type="predicted"/>
<dbReference type="EMBL" id="JARIHO010000008">
    <property type="protein sequence ID" value="KAJ7356712.1"/>
    <property type="molecule type" value="Genomic_DNA"/>
</dbReference>
<accession>A0AAD7AF58</accession>
<comment type="caution">
    <text evidence="1">The sequence shown here is derived from an EMBL/GenBank/DDBJ whole genome shotgun (WGS) entry which is preliminary data.</text>
</comment>
<dbReference type="AlphaFoldDB" id="A0AAD7AF58"/>
<organism evidence="1 2">
    <name type="scientific">Mycena albidolilacea</name>
    <dbReference type="NCBI Taxonomy" id="1033008"/>
    <lineage>
        <taxon>Eukaryota</taxon>
        <taxon>Fungi</taxon>
        <taxon>Dikarya</taxon>
        <taxon>Basidiomycota</taxon>
        <taxon>Agaricomycotina</taxon>
        <taxon>Agaricomycetes</taxon>
        <taxon>Agaricomycetidae</taxon>
        <taxon>Agaricales</taxon>
        <taxon>Marasmiineae</taxon>
        <taxon>Mycenaceae</taxon>
        <taxon>Mycena</taxon>
    </lineage>
</organism>
<protein>
    <submittedName>
        <fullName evidence="1">Uncharacterized protein</fullName>
    </submittedName>
</protein>
<evidence type="ECO:0000313" key="2">
    <source>
        <dbReference type="Proteomes" id="UP001218218"/>
    </source>
</evidence>